<protein>
    <submittedName>
        <fullName evidence="1">Uncharacterized protein</fullName>
    </submittedName>
</protein>
<evidence type="ECO:0000313" key="1">
    <source>
        <dbReference type="EMBL" id="OBJ43554.1"/>
    </source>
</evidence>
<accession>A0A1A3H7B4</accession>
<sequence length="180" mass="18620">MELRAFDVALGDHAAGGCDFGRDLGLALLEVFDGDCVSHVSVDQFRFLALELDQPAALFGGQLLLLTKELIEVGGDGVLQRREGFVGEADGRPNAGDFLLDDTGLQVWQVAVGAAGVPSDAEEVVVFAAFAPAPAVADFAATAGTHQAAFKEVAMLPGAVPCDAAGGQDVLHGLPRDFID</sequence>
<dbReference type="AlphaFoldDB" id="A0A1A3H7B4"/>
<evidence type="ECO:0000313" key="2">
    <source>
        <dbReference type="Proteomes" id="UP000093898"/>
    </source>
</evidence>
<name>A0A1A3H7B4_MYCMU</name>
<gene>
    <name evidence="1" type="ORF">A5630_18855</name>
</gene>
<reference evidence="1 2" key="1">
    <citation type="submission" date="2016-06" db="EMBL/GenBank/DDBJ databases">
        <authorList>
            <person name="Kjaerup R.B."/>
            <person name="Dalgaard T.S."/>
            <person name="Juul-Madsen H.R."/>
        </authorList>
    </citation>
    <scope>NUCLEOTIDE SEQUENCE [LARGE SCALE GENOMIC DNA]</scope>
    <source>
        <strain evidence="1 2">1127319.6</strain>
    </source>
</reference>
<comment type="caution">
    <text evidence="1">The sequence shown here is derived from an EMBL/GenBank/DDBJ whole genome shotgun (WGS) entry which is preliminary data.</text>
</comment>
<dbReference type="Proteomes" id="UP000093898">
    <property type="component" value="Unassembled WGS sequence"/>
</dbReference>
<organism evidence="1 2">
    <name type="scientific">Mycolicibacterium mucogenicum</name>
    <name type="common">Mycobacterium mucogenicum</name>
    <dbReference type="NCBI Taxonomy" id="56689"/>
    <lineage>
        <taxon>Bacteria</taxon>
        <taxon>Bacillati</taxon>
        <taxon>Actinomycetota</taxon>
        <taxon>Actinomycetes</taxon>
        <taxon>Mycobacteriales</taxon>
        <taxon>Mycobacteriaceae</taxon>
        <taxon>Mycolicibacterium</taxon>
    </lineage>
</organism>
<dbReference type="EMBL" id="LZLC01000075">
    <property type="protein sequence ID" value="OBJ43554.1"/>
    <property type="molecule type" value="Genomic_DNA"/>
</dbReference>
<proteinExistence type="predicted"/>